<reference evidence="1 2" key="1">
    <citation type="journal article" date="2015" name="Biotechnol. Biofuels">
        <title>Enhanced degradation of softwood versus hardwood by the white-rot fungus Pycnoporus coccineus.</title>
        <authorList>
            <person name="Couturier M."/>
            <person name="Navarro D."/>
            <person name="Chevret D."/>
            <person name="Henrissat B."/>
            <person name="Piumi F."/>
            <person name="Ruiz-Duenas F.J."/>
            <person name="Martinez A.T."/>
            <person name="Grigoriev I.V."/>
            <person name="Riley R."/>
            <person name="Lipzen A."/>
            <person name="Berrin J.G."/>
            <person name="Master E.R."/>
            <person name="Rosso M.N."/>
        </authorList>
    </citation>
    <scope>NUCLEOTIDE SEQUENCE [LARGE SCALE GENOMIC DNA]</scope>
    <source>
        <strain evidence="1 2">BRFM310</strain>
    </source>
</reference>
<dbReference type="Proteomes" id="UP000193067">
    <property type="component" value="Unassembled WGS sequence"/>
</dbReference>
<organism evidence="1 2">
    <name type="scientific">Trametes coccinea (strain BRFM310)</name>
    <name type="common">Pycnoporus coccineus</name>
    <dbReference type="NCBI Taxonomy" id="1353009"/>
    <lineage>
        <taxon>Eukaryota</taxon>
        <taxon>Fungi</taxon>
        <taxon>Dikarya</taxon>
        <taxon>Basidiomycota</taxon>
        <taxon>Agaricomycotina</taxon>
        <taxon>Agaricomycetes</taxon>
        <taxon>Polyporales</taxon>
        <taxon>Polyporaceae</taxon>
        <taxon>Trametes</taxon>
    </lineage>
</organism>
<name>A0A1Y2J4Z4_TRAC3</name>
<proteinExistence type="predicted"/>
<evidence type="ECO:0000313" key="1">
    <source>
        <dbReference type="EMBL" id="OSD07511.1"/>
    </source>
</evidence>
<sequence>MLRWLWAPIRSGSALSTSFHAVDCIDTMLGRHAQVNPLQSHSLFFSGGFSSRFVSLLGLSPSGSIFPLSGAAFDHIRKTGQTYHNPHNKSKCQQLLKVTSLSASTRLLLGQP</sequence>
<keyword evidence="2" id="KW-1185">Reference proteome</keyword>
<dbReference type="AlphaFoldDB" id="A0A1Y2J4Z4"/>
<protein>
    <submittedName>
        <fullName evidence="1">Uncharacterized protein</fullName>
    </submittedName>
</protein>
<evidence type="ECO:0000313" key="2">
    <source>
        <dbReference type="Proteomes" id="UP000193067"/>
    </source>
</evidence>
<accession>A0A1Y2J4Z4</accession>
<dbReference type="EMBL" id="KZ084088">
    <property type="protein sequence ID" value="OSD07511.1"/>
    <property type="molecule type" value="Genomic_DNA"/>
</dbReference>
<gene>
    <name evidence="1" type="ORF">PYCCODRAFT_620744</name>
</gene>